<organism evidence="1 2">
    <name type="scientific">Pleomassaria siparia CBS 279.74</name>
    <dbReference type="NCBI Taxonomy" id="1314801"/>
    <lineage>
        <taxon>Eukaryota</taxon>
        <taxon>Fungi</taxon>
        <taxon>Dikarya</taxon>
        <taxon>Ascomycota</taxon>
        <taxon>Pezizomycotina</taxon>
        <taxon>Dothideomycetes</taxon>
        <taxon>Pleosporomycetidae</taxon>
        <taxon>Pleosporales</taxon>
        <taxon>Pleomassariaceae</taxon>
        <taxon>Pleomassaria</taxon>
    </lineage>
</organism>
<evidence type="ECO:0000313" key="1">
    <source>
        <dbReference type="EMBL" id="KAF2704723.1"/>
    </source>
</evidence>
<evidence type="ECO:0000313" key="2">
    <source>
        <dbReference type="Proteomes" id="UP000799428"/>
    </source>
</evidence>
<keyword evidence="2" id="KW-1185">Reference proteome</keyword>
<reference evidence="1" key="1">
    <citation type="journal article" date="2020" name="Stud. Mycol.">
        <title>101 Dothideomycetes genomes: a test case for predicting lifestyles and emergence of pathogens.</title>
        <authorList>
            <person name="Haridas S."/>
            <person name="Albert R."/>
            <person name="Binder M."/>
            <person name="Bloem J."/>
            <person name="Labutti K."/>
            <person name="Salamov A."/>
            <person name="Andreopoulos B."/>
            <person name="Baker S."/>
            <person name="Barry K."/>
            <person name="Bills G."/>
            <person name="Bluhm B."/>
            <person name="Cannon C."/>
            <person name="Castanera R."/>
            <person name="Culley D."/>
            <person name="Daum C."/>
            <person name="Ezra D."/>
            <person name="Gonzalez J."/>
            <person name="Henrissat B."/>
            <person name="Kuo A."/>
            <person name="Liang C."/>
            <person name="Lipzen A."/>
            <person name="Lutzoni F."/>
            <person name="Magnuson J."/>
            <person name="Mondo S."/>
            <person name="Nolan M."/>
            <person name="Ohm R."/>
            <person name="Pangilinan J."/>
            <person name="Park H.-J."/>
            <person name="Ramirez L."/>
            <person name="Alfaro M."/>
            <person name="Sun H."/>
            <person name="Tritt A."/>
            <person name="Yoshinaga Y."/>
            <person name="Zwiers L.-H."/>
            <person name="Turgeon B."/>
            <person name="Goodwin S."/>
            <person name="Spatafora J."/>
            <person name="Crous P."/>
            <person name="Grigoriev I."/>
        </authorList>
    </citation>
    <scope>NUCLEOTIDE SEQUENCE</scope>
    <source>
        <strain evidence="1">CBS 279.74</strain>
    </source>
</reference>
<sequence length="112" mass="12251">MLRTNSRSGLPIKSTMVMFFSMGCFLAIKKMGKLSSRSAHSTAVMSKPSLSARAYALRATRKVSRSFNLAASTRAVQAASELNSGTPVQFTIRRDLHSRALWPVSLQSLQVC</sequence>
<dbReference type="PROSITE" id="PS51257">
    <property type="entry name" value="PROKAR_LIPOPROTEIN"/>
    <property type="match status" value="1"/>
</dbReference>
<name>A0A6G1JWL5_9PLEO</name>
<dbReference type="OrthoDB" id="10455511at2759"/>
<accession>A0A6G1JWL5</accession>
<gene>
    <name evidence="1" type="ORF">K504DRAFT_110504</name>
</gene>
<dbReference type="EMBL" id="MU005781">
    <property type="protein sequence ID" value="KAF2704723.1"/>
    <property type="molecule type" value="Genomic_DNA"/>
</dbReference>
<protein>
    <submittedName>
        <fullName evidence="1">Uncharacterized protein</fullName>
    </submittedName>
</protein>
<dbReference type="Proteomes" id="UP000799428">
    <property type="component" value="Unassembled WGS sequence"/>
</dbReference>
<dbReference type="AlphaFoldDB" id="A0A6G1JWL5"/>
<proteinExistence type="predicted"/>